<dbReference type="EMBL" id="CCKQ01015059">
    <property type="protein sequence ID" value="CDW86872.1"/>
    <property type="molecule type" value="Genomic_DNA"/>
</dbReference>
<evidence type="ECO:0000256" key="2">
    <source>
        <dbReference type="SAM" id="MobiDB-lite"/>
    </source>
</evidence>
<evidence type="ECO:0000313" key="5">
    <source>
        <dbReference type="Proteomes" id="UP000039865"/>
    </source>
</evidence>
<dbReference type="InterPro" id="IPR036869">
    <property type="entry name" value="J_dom_sf"/>
</dbReference>
<dbReference type="InParanoid" id="A0A078B0H4"/>
<dbReference type="PANTHER" id="PTHR44145:SF3">
    <property type="entry name" value="DNAJ HOMOLOG SUBFAMILY A MEMBER 3, MITOCHONDRIAL"/>
    <property type="match status" value="1"/>
</dbReference>
<evidence type="ECO:0000313" key="4">
    <source>
        <dbReference type="EMBL" id="CDW86872.1"/>
    </source>
</evidence>
<evidence type="ECO:0000259" key="3">
    <source>
        <dbReference type="PROSITE" id="PS50076"/>
    </source>
</evidence>
<feature type="region of interest" description="Disordered" evidence="2">
    <location>
        <begin position="114"/>
        <end position="152"/>
    </location>
</feature>
<proteinExistence type="predicted"/>
<dbReference type="Pfam" id="PF00226">
    <property type="entry name" value="DnaJ"/>
    <property type="match status" value="1"/>
</dbReference>
<dbReference type="OMA" id="TIAPCER"/>
<dbReference type="PROSITE" id="PS50076">
    <property type="entry name" value="DNAJ_2"/>
    <property type="match status" value="1"/>
</dbReference>
<dbReference type="AlphaFoldDB" id="A0A078B0H4"/>
<evidence type="ECO:0000256" key="1">
    <source>
        <dbReference type="ARBA" id="ARBA00023186"/>
    </source>
</evidence>
<dbReference type="OrthoDB" id="376357at2759"/>
<feature type="domain" description="J" evidence="3">
    <location>
        <begin position="44"/>
        <end position="110"/>
    </location>
</feature>
<organism evidence="4 5">
    <name type="scientific">Stylonychia lemnae</name>
    <name type="common">Ciliate</name>
    <dbReference type="NCBI Taxonomy" id="5949"/>
    <lineage>
        <taxon>Eukaryota</taxon>
        <taxon>Sar</taxon>
        <taxon>Alveolata</taxon>
        <taxon>Ciliophora</taxon>
        <taxon>Intramacronucleata</taxon>
        <taxon>Spirotrichea</taxon>
        <taxon>Stichotrichia</taxon>
        <taxon>Sporadotrichida</taxon>
        <taxon>Oxytrichidae</taxon>
        <taxon>Stylonychinae</taxon>
        <taxon>Stylonychia</taxon>
    </lineage>
</organism>
<dbReference type="PROSITE" id="PS00636">
    <property type="entry name" value="DNAJ_1"/>
    <property type="match status" value="1"/>
</dbReference>
<feature type="region of interest" description="Disordered" evidence="2">
    <location>
        <begin position="275"/>
        <end position="324"/>
    </location>
</feature>
<protein>
    <submittedName>
        <fullName evidence="4">Molecular chaperone</fullName>
    </submittedName>
</protein>
<feature type="compositionally biased region" description="Basic and acidic residues" evidence="2">
    <location>
        <begin position="184"/>
        <end position="199"/>
    </location>
</feature>
<dbReference type="PANTHER" id="PTHR44145">
    <property type="entry name" value="DNAJ HOMOLOG SUBFAMILY A MEMBER 3, MITOCHONDRIAL"/>
    <property type="match status" value="1"/>
</dbReference>
<feature type="compositionally biased region" description="Basic and acidic residues" evidence="2">
    <location>
        <begin position="275"/>
        <end position="318"/>
    </location>
</feature>
<dbReference type="PRINTS" id="PR00625">
    <property type="entry name" value="JDOMAIN"/>
</dbReference>
<dbReference type="CDD" id="cd06257">
    <property type="entry name" value="DnaJ"/>
    <property type="match status" value="1"/>
</dbReference>
<dbReference type="InterPro" id="IPR018253">
    <property type="entry name" value="DnaJ_domain_CS"/>
</dbReference>
<dbReference type="SUPFAM" id="SSF46565">
    <property type="entry name" value="Chaperone J-domain"/>
    <property type="match status" value="1"/>
</dbReference>
<dbReference type="InterPro" id="IPR001623">
    <property type="entry name" value="DnaJ_domain"/>
</dbReference>
<gene>
    <name evidence="4" type="primary">Contig2079.g2237</name>
    <name evidence="4" type="ORF">STYLEM_15972</name>
</gene>
<keyword evidence="5" id="KW-1185">Reference proteome</keyword>
<sequence>MISIQKVQNKIWTSFTLINRCQLLNRQRRFFAAGFGLQYDRKSDYYETLGVSPRCEEKELKKAYYKLAQKYHPDKAGAGDKVAEEKFKSISNAYDTLKDQSQRQLYDQLREQAHNPGAAQQDYGQQNSNASGQQQRRQSQSSSNYNENFYSDKRSQEDFYKYYSQYGNQKQKMNDFFKNSKWTKDFWDEEGPNGKKQREQQQQNQKQQNDSYYQTKKQQQEENYRKQQQRTQGPDFKYSGTQYQKNDESSNQQQYSQDFHQQQYDKYMKEKLEEELRRGREADSKFNDFKKQRHDPKPEKKVYKKYEPNKDSMHHESNRGYNSEQFKKAPYKSIFKGFNPFEINDFERNSKDQKEFDDLYEKADRKSQEQSHESMNRDFLNTKDVSTILPVGRVLAALGMLGLTYKAVDVYVQ</sequence>
<feature type="compositionally biased region" description="Low complexity" evidence="2">
    <location>
        <begin position="200"/>
        <end position="209"/>
    </location>
</feature>
<dbReference type="Gene3D" id="1.10.287.110">
    <property type="entry name" value="DnaJ domain"/>
    <property type="match status" value="1"/>
</dbReference>
<accession>A0A078B0H4</accession>
<feature type="compositionally biased region" description="Low complexity" evidence="2">
    <location>
        <begin position="123"/>
        <end position="146"/>
    </location>
</feature>
<dbReference type="Proteomes" id="UP000039865">
    <property type="component" value="Unassembled WGS sequence"/>
</dbReference>
<feature type="region of interest" description="Disordered" evidence="2">
    <location>
        <begin position="184"/>
        <end position="257"/>
    </location>
</feature>
<reference evidence="4 5" key="1">
    <citation type="submission" date="2014-06" db="EMBL/GenBank/DDBJ databases">
        <authorList>
            <person name="Swart Estienne"/>
        </authorList>
    </citation>
    <scope>NUCLEOTIDE SEQUENCE [LARGE SCALE GENOMIC DNA]</scope>
    <source>
        <strain evidence="4 5">130c</strain>
    </source>
</reference>
<dbReference type="SMART" id="SM00271">
    <property type="entry name" value="DnaJ"/>
    <property type="match status" value="1"/>
</dbReference>
<keyword evidence="1" id="KW-0143">Chaperone</keyword>
<dbReference type="InterPro" id="IPR051938">
    <property type="entry name" value="Apopto_cytoskel_mod"/>
</dbReference>
<name>A0A078B0H4_STYLE</name>